<proteinExistence type="predicted"/>
<comment type="caution">
    <text evidence="1">The sequence shown here is derived from an EMBL/GenBank/DDBJ whole genome shotgun (WGS) entry which is preliminary data.</text>
</comment>
<evidence type="ECO:0000313" key="1">
    <source>
        <dbReference type="EMBL" id="GIX66994.1"/>
    </source>
</evidence>
<protein>
    <submittedName>
        <fullName evidence="1">Uncharacterized protein</fullName>
    </submittedName>
</protein>
<name>A0AAV4M4P4_9ARAC</name>
<evidence type="ECO:0000313" key="2">
    <source>
        <dbReference type="Proteomes" id="UP001054837"/>
    </source>
</evidence>
<keyword evidence="2" id="KW-1185">Reference proteome</keyword>
<sequence length="102" mass="11170">MSLCRRPPITSILTASKTQKKRTVEDNMKNDLPSRECAIGGMRSFVASNYIVNRPEGCGCPYKQSSASLPPLFYRLSRKRVCQASSLFSSASVHPGFALVGN</sequence>
<dbReference type="EMBL" id="BPLQ01000045">
    <property type="protein sequence ID" value="GIX66994.1"/>
    <property type="molecule type" value="Genomic_DNA"/>
</dbReference>
<dbReference type="AlphaFoldDB" id="A0AAV4M4P4"/>
<dbReference type="Proteomes" id="UP001054837">
    <property type="component" value="Unassembled WGS sequence"/>
</dbReference>
<organism evidence="1 2">
    <name type="scientific">Caerostris darwini</name>
    <dbReference type="NCBI Taxonomy" id="1538125"/>
    <lineage>
        <taxon>Eukaryota</taxon>
        <taxon>Metazoa</taxon>
        <taxon>Ecdysozoa</taxon>
        <taxon>Arthropoda</taxon>
        <taxon>Chelicerata</taxon>
        <taxon>Arachnida</taxon>
        <taxon>Araneae</taxon>
        <taxon>Araneomorphae</taxon>
        <taxon>Entelegynae</taxon>
        <taxon>Araneoidea</taxon>
        <taxon>Araneidae</taxon>
        <taxon>Caerostris</taxon>
    </lineage>
</organism>
<reference evidence="1 2" key="1">
    <citation type="submission" date="2021-06" db="EMBL/GenBank/DDBJ databases">
        <title>Caerostris darwini draft genome.</title>
        <authorList>
            <person name="Kono N."/>
            <person name="Arakawa K."/>
        </authorList>
    </citation>
    <scope>NUCLEOTIDE SEQUENCE [LARGE SCALE GENOMIC DNA]</scope>
</reference>
<gene>
    <name evidence="1" type="ORF">CDAR_12011</name>
</gene>
<accession>A0AAV4M4P4</accession>